<dbReference type="InterPro" id="IPR041359">
    <property type="entry name" value="MetOD1"/>
</dbReference>
<evidence type="ECO:0000313" key="3">
    <source>
        <dbReference type="Proteomes" id="UP000215005"/>
    </source>
</evidence>
<dbReference type="AlphaFoldDB" id="A0A223SC15"/>
<gene>
    <name evidence="2" type="ORF">CDO52_24885</name>
</gene>
<proteinExistence type="predicted"/>
<keyword evidence="3" id="KW-1185">Reference proteome</keyword>
<evidence type="ECO:0000313" key="2">
    <source>
        <dbReference type="EMBL" id="ASU85603.1"/>
    </source>
</evidence>
<organism evidence="2 3">
    <name type="scientific">Nocardiopsis gilva YIM 90087</name>
    <dbReference type="NCBI Taxonomy" id="1235441"/>
    <lineage>
        <taxon>Bacteria</taxon>
        <taxon>Bacillati</taxon>
        <taxon>Actinomycetota</taxon>
        <taxon>Actinomycetes</taxon>
        <taxon>Streptosporangiales</taxon>
        <taxon>Nocardiopsidaceae</taxon>
        <taxon>Nocardiopsis</taxon>
    </lineage>
</organism>
<dbReference type="Pfam" id="PF18546">
    <property type="entry name" value="MetOD1"/>
    <property type="match status" value="1"/>
</dbReference>
<sequence length="193" mass="21181">MRVIDAAVPLERDDFMRRLLTELAAALEAVVGLEEASGYIALAGQRMGDTLGDLYTRELELENLDRHQIAEVLVDLYRRIQGDFSIVSVDEDRIVLANRACPFGSPVEGNEALCTMTSSVFGNLTARYLGYAKVDLAETIARRHPRCMVVIHLRPGPGADQASGNEYYGESAEFPHVLPPCIGGGTEDDRERG</sequence>
<evidence type="ECO:0000259" key="1">
    <source>
        <dbReference type="Pfam" id="PF18546"/>
    </source>
</evidence>
<dbReference type="EMBL" id="CP022753">
    <property type="protein sequence ID" value="ASU85603.1"/>
    <property type="molecule type" value="Genomic_DNA"/>
</dbReference>
<dbReference type="KEGG" id="ngv:CDO52_24885"/>
<dbReference type="OrthoDB" id="4350801at2"/>
<dbReference type="RefSeq" id="WP_033302239.1">
    <property type="nucleotide sequence ID" value="NZ_ANBG01000429.1"/>
</dbReference>
<protein>
    <submittedName>
        <fullName evidence="2">Transcriptional regulator</fullName>
    </submittedName>
</protein>
<name>A0A223SC15_9ACTN</name>
<accession>A0A223SC15</accession>
<dbReference type="Proteomes" id="UP000215005">
    <property type="component" value="Chromosome"/>
</dbReference>
<feature type="domain" description="Metanogen output" evidence="1">
    <location>
        <begin position="20"/>
        <end position="152"/>
    </location>
</feature>
<reference evidence="2 3" key="1">
    <citation type="submission" date="2017-08" db="EMBL/GenBank/DDBJ databases">
        <title>The complete genome sequence of Nocardiopsis gilva YIM 90087.</title>
        <authorList>
            <person name="Yin M."/>
            <person name="Tang S."/>
        </authorList>
    </citation>
    <scope>NUCLEOTIDE SEQUENCE [LARGE SCALE GENOMIC DNA]</scope>
    <source>
        <strain evidence="2 3">YIM 90087</strain>
    </source>
</reference>